<feature type="region of interest" description="Disordered" evidence="2">
    <location>
        <begin position="520"/>
        <end position="545"/>
    </location>
</feature>
<evidence type="ECO:0000256" key="2">
    <source>
        <dbReference type="SAM" id="MobiDB-lite"/>
    </source>
</evidence>
<feature type="compositionally biased region" description="Basic and acidic residues" evidence="2">
    <location>
        <begin position="532"/>
        <end position="544"/>
    </location>
</feature>
<evidence type="ECO:0000256" key="1">
    <source>
        <dbReference type="PROSITE-ProRule" id="PRU01251"/>
    </source>
</evidence>
<dbReference type="InterPro" id="IPR036628">
    <property type="entry name" value="Clp_N_dom_sf"/>
</dbReference>
<dbReference type="PANTHER" id="PTHR43572">
    <property type="entry name" value="CHAPERONE PROTEIN CLPD, CHLOROPLASTIC"/>
    <property type="match status" value="1"/>
</dbReference>
<dbReference type="InterPro" id="IPR004176">
    <property type="entry name" value="Clp_R_N"/>
</dbReference>
<dbReference type="InterPro" id="IPR051650">
    <property type="entry name" value="SL_signaling_regulator"/>
</dbReference>
<evidence type="ECO:0000313" key="5">
    <source>
        <dbReference type="Proteomes" id="UP000036987"/>
    </source>
</evidence>
<dbReference type="PROSITE" id="PS51903">
    <property type="entry name" value="CLP_R"/>
    <property type="match status" value="1"/>
</dbReference>
<protein>
    <recommendedName>
        <fullName evidence="3">Clp R domain-containing protein</fullName>
    </recommendedName>
</protein>
<dbReference type="InterPro" id="IPR027417">
    <property type="entry name" value="P-loop_NTPase"/>
</dbReference>
<dbReference type="SUPFAM" id="SSF52540">
    <property type="entry name" value="P-loop containing nucleoside triphosphate hydrolases"/>
    <property type="match status" value="1"/>
</dbReference>
<keyword evidence="1" id="KW-0677">Repeat</keyword>
<feature type="domain" description="Clp R" evidence="3">
    <location>
        <begin position="8"/>
        <end position="171"/>
    </location>
</feature>
<comment type="caution">
    <text evidence="4">The sequence shown here is derived from an EMBL/GenBank/DDBJ whole genome shotgun (WGS) entry which is preliminary data.</text>
</comment>
<dbReference type="GO" id="GO:0005634">
    <property type="term" value="C:nucleus"/>
    <property type="evidence" value="ECO:0000318"/>
    <property type="project" value="GO_Central"/>
</dbReference>
<evidence type="ECO:0000313" key="4">
    <source>
        <dbReference type="EMBL" id="KMZ62922.1"/>
    </source>
</evidence>
<proteinExistence type="predicted"/>
<dbReference type="Gene3D" id="1.10.1780.10">
    <property type="entry name" value="Clp, N-terminal domain"/>
    <property type="match status" value="1"/>
</dbReference>
<dbReference type="Pfam" id="PF02861">
    <property type="entry name" value="Clp_N"/>
    <property type="match status" value="1"/>
</dbReference>
<dbReference type="SUPFAM" id="SSF81923">
    <property type="entry name" value="Double Clp-N motif"/>
    <property type="match status" value="1"/>
</dbReference>
<organism evidence="4 5">
    <name type="scientific">Zostera marina</name>
    <name type="common">Eelgrass</name>
    <dbReference type="NCBI Taxonomy" id="29655"/>
    <lineage>
        <taxon>Eukaryota</taxon>
        <taxon>Viridiplantae</taxon>
        <taxon>Streptophyta</taxon>
        <taxon>Embryophyta</taxon>
        <taxon>Tracheophyta</taxon>
        <taxon>Spermatophyta</taxon>
        <taxon>Magnoliopsida</taxon>
        <taxon>Liliopsida</taxon>
        <taxon>Zosteraceae</taxon>
        <taxon>Zostera</taxon>
    </lineage>
</organism>
<sequence>MQTGWTMIQQTLTTEVVDVLNQSVAEAARRSHAQTTPLHVAATLLASPTGSLRQACVRSQSNSSHPLQCRALELCFSVAVDRLPSKKQKGRTDSNPPISNALMAALKRAQANQRKGCSEQMQHHLPIKAIKVQVEQFIVAILDDPSVSRVMKEARFSSSTVKTVIEQSNASVSPYSSYLPLTSSTVSSSLFSSSSSVGLGFPKPTTPLPTNRTLYINPKLFGLEQTQTAVLPIPPNKSRGIGILSSSVESLLTSKTTDPCRKTMVRKPLQPVFSSSESCFFQANDAPISLVKKDQNPYYSAPMSLVKKDLALGRLMDENHENRIKDRSESTNDFFFFSGQQSEKSSGDFDSESFKKILKGLTEKISWQPEAASAVATIVSRFKSGAGISAQRKKSDTWILFLGPDKVGKKKMASSLSELLFGNDPTTVTLGDSTEIRKQTALDRIADAAWRNPFSVFVIENVEQADTLVRFRIKQAIKSGRITASNGREIYLGSAIFILTANSPPSPAANLESIVRENTKKRHRNELSSTDIDVKAKSRTESPEPKLSLDLQLGNLCGDPTVENVNVIEDRYERLMMKRRPSSTLPMDMIEAVDDVIIFKAVDL</sequence>
<name>A0A0K9P3V3_ZOSMR</name>
<gene>
    <name evidence="4" type="ORF">ZOSMA_438G00020</name>
</gene>
<accession>A0A0K9P3V3</accession>
<dbReference type="Proteomes" id="UP000036987">
    <property type="component" value="Unassembled WGS sequence"/>
</dbReference>
<dbReference type="EMBL" id="LFYR01001300">
    <property type="protein sequence ID" value="KMZ62922.1"/>
    <property type="molecule type" value="Genomic_DNA"/>
</dbReference>
<dbReference type="OMA" id="YLEFICR"/>
<dbReference type="PANTHER" id="PTHR43572:SF13">
    <property type="entry name" value="PROTEIN SUPPRESSOR OF MAX2 1"/>
    <property type="match status" value="1"/>
</dbReference>
<reference evidence="5" key="1">
    <citation type="journal article" date="2016" name="Nature">
        <title>The genome of the seagrass Zostera marina reveals angiosperm adaptation to the sea.</title>
        <authorList>
            <person name="Olsen J.L."/>
            <person name="Rouze P."/>
            <person name="Verhelst B."/>
            <person name="Lin Y.-C."/>
            <person name="Bayer T."/>
            <person name="Collen J."/>
            <person name="Dattolo E."/>
            <person name="De Paoli E."/>
            <person name="Dittami S."/>
            <person name="Maumus F."/>
            <person name="Michel G."/>
            <person name="Kersting A."/>
            <person name="Lauritano C."/>
            <person name="Lohaus R."/>
            <person name="Toepel M."/>
            <person name="Tonon T."/>
            <person name="Vanneste K."/>
            <person name="Amirebrahimi M."/>
            <person name="Brakel J."/>
            <person name="Bostroem C."/>
            <person name="Chovatia M."/>
            <person name="Grimwood J."/>
            <person name="Jenkins J.W."/>
            <person name="Jueterbock A."/>
            <person name="Mraz A."/>
            <person name="Stam W.T."/>
            <person name="Tice H."/>
            <person name="Bornberg-Bauer E."/>
            <person name="Green P.J."/>
            <person name="Pearson G.A."/>
            <person name="Procaccini G."/>
            <person name="Duarte C.M."/>
            <person name="Schmutz J."/>
            <person name="Reusch T.B.H."/>
            <person name="Van de Peer Y."/>
        </authorList>
    </citation>
    <scope>NUCLEOTIDE SEQUENCE [LARGE SCALE GENOMIC DNA]</scope>
    <source>
        <strain evidence="5">cv. Finnish</strain>
    </source>
</reference>
<dbReference type="AlphaFoldDB" id="A0A0K9P3V3"/>
<dbReference type="Gene3D" id="3.40.50.300">
    <property type="entry name" value="P-loop containing nucleotide triphosphate hydrolases"/>
    <property type="match status" value="1"/>
</dbReference>
<dbReference type="OrthoDB" id="1929681at2759"/>
<dbReference type="STRING" id="29655.A0A0K9P3V3"/>
<keyword evidence="5" id="KW-1185">Reference proteome</keyword>
<dbReference type="GO" id="GO:0044183">
    <property type="term" value="F:protein folding chaperone"/>
    <property type="evidence" value="ECO:0000318"/>
    <property type="project" value="GO_Central"/>
</dbReference>
<evidence type="ECO:0000259" key="3">
    <source>
        <dbReference type="PROSITE" id="PS51903"/>
    </source>
</evidence>